<dbReference type="Gene3D" id="3.30.70.580">
    <property type="entry name" value="Pseudouridine synthase I, catalytic domain, N-terminal subdomain"/>
    <property type="match status" value="1"/>
</dbReference>
<evidence type="ECO:0000259" key="6">
    <source>
        <dbReference type="SMART" id="SM00363"/>
    </source>
</evidence>
<dbReference type="GO" id="GO:0120159">
    <property type="term" value="F:rRNA pseudouridine synthase activity"/>
    <property type="evidence" value="ECO:0007669"/>
    <property type="project" value="UniProtKB-ARBA"/>
</dbReference>
<dbReference type="OrthoDB" id="9807213at2"/>
<dbReference type="InterPro" id="IPR042092">
    <property type="entry name" value="PsdUridine_s_RsuA/RluB/E/F_cat"/>
</dbReference>
<dbReference type="Pfam" id="PF00849">
    <property type="entry name" value="PseudoU_synth_2"/>
    <property type="match status" value="1"/>
</dbReference>
<keyword evidence="3 5" id="KW-0413">Isomerase</keyword>
<dbReference type="InterPro" id="IPR050343">
    <property type="entry name" value="RsuA_PseudoU_synthase"/>
</dbReference>
<dbReference type="PANTHER" id="PTHR47683">
    <property type="entry name" value="PSEUDOURIDINE SYNTHASE FAMILY PROTEIN-RELATED"/>
    <property type="match status" value="1"/>
</dbReference>
<evidence type="ECO:0000313" key="8">
    <source>
        <dbReference type="Proteomes" id="UP000289326"/>
    </source>
</evidence>
<accession>A0A4P6MT00</accession>
<dbReference type="SUPFAM" id="SSF55174">
    <property type="entry name" value="Alpha-L RNA-binding motif"/>
    <property type="match status" value="1"/>
</dbReference>
<dbReference type="Gene3D" id="3.30.70.1560">
    <property type="entry name" value="Alpha-L RNA-binding motif"/>
    <property type="match status" value="1"/>
</dbReference>
<dbReference type="CDD" id="cd00165">
    <property type="entry name" value="S4"/>
    <property type="match status" value="1"/>
</dbReference>
<dbReference type="KEGG" id="mphi:EG856_00570"/>
<comment type="similarity">
    <text evidence="1 5">Belongs to the pseudouridine synthase RsuA family.</text>
</comment>
<dbReference type="InterPro" id="IPR018496">
    <property type="entry name" value="PsdUridine_synth_RsuA/RluB_CS"/>
</dbReference>
<dbReference type="NCBIfam" id="TIGR00093">
    <property type="entry name" value="pseudouridine synthase"/>
    <property type="match status" value="1"/>
</dbReference>
<dbReference type="EMBL" id="CP034841">
    <property type="protein sequence ID" value="QBF34427.1"/>
    <property type="molecule type" value="Genomic_DNA"/>
</dbReference>
<dbReference type="InterPro" id="IPR020094">
    <property type="entry name" value="TruA/RsuA/RluB/E/F_N"/>
</dbReference>
<evidence type="ECO:0000313" key="7">
    <source>
        <dbReference type="EMBL" id="QBF34427.1"/>
    </source>
</evidence>
<evidence type="ECO:0000256" key="3">
    <source>
        <dbReference type="ARBA" id="ARBA00023235"/>
    </source>
</evidence>
<evidence type="ECO:0000256" key="2">
    <source>
        <dbReference type="ARBA" id="ARBA00022884"/>
    </source>
</evidence>
<dbReference type="AlphaFoldDB" id="A0A4P6MT00"/>
<dbReference type="RefSeq" id="WP_130429205.1">
    <property type="nucleotide sequence ID" value="NZ_CP034841.1"/>
</dbReference>
<evidence type="ECO:0000256" key="1">
    <source>
        <dbReference type="ARBA" id="ARBA00008348"/>
    </source>
</evidence>
<dbReference type="GO" id="GO:0000455">
    <property type="term" value="P:enzyme-directed rRNA pseudouridine synthesis"/>
    <property type="evidence" value="ECO:0007669"/>
    <property type="project" value="UniProtKB-ARBA"/>
</dbReference>
<dbReference type="InterPro" id="IPR020103">
    <property type="entry name" value="PsdUridine_synth_cat_dom_sf"/>
</dbReference>
<evidence type="ECO:0000256" key="4">
    <source>
        <dbReference type="PROSITE-ProRule" id="PRU00182"/>
    </source>
</evidence>
<dbReference type="Proteomes" id="UP000289326">
    <property type="component" value="Chromosome"/>
</dbReference>
<dbReference type="Gene3D" id="3.10.290.10">
    <property type="entry name" value="RNA-binding S4 domain"/>
    <property type="match status" value="1"/>
</dbReference>
<dbReference type="PROSITE" id="PS50889">
    <property type="entry name" value="S4"/>
    <property type="match status" value="1"/>
</dbReference>
<dbReference type="PANTHER" id="PTHR47683:SF4">
    <property type="entry name" value="PSEUDOURIDINE SYNTHASE"/>
    <property type="match status" value="1"/>
</dbReference>
<reference evidence="7 8" key="1">
    <citation type="submission" date="2019-01" db="EMBL/GenBank/DDBJ databases">
        <title>Complete sequence and annotation of the Mycoplasma phocirhinis strain 852T genome.</title>
        <authorList>
            <person name="Frasca S.Jr."/>
            <person name="Kutish G.F."/>
            <person name="Castellanos Gell J."/>
            <person name="Michaels D.L."/>
            <person name="Brown D.R."/>
        </authorList>
    </citation>
    <scope>NUCLEOTIDE SEQUENCE [LARGE SCALE GENOMIC DNA]</scope>
    <source>
        <strain evidence="7 8">852</strain>
    </source>
</reference>
<evidence type="ECO:0000256" key="5">
    <source>
        <dbReference type="RuleBase" id="RU003887"/>
    </source>
</evidence>
<gene>
    <name evidence="7" type="ORF">EG856_00570</name>
</gene>
<sequence length="231" mass="26904">MSKQRIEKIIAHNTSYTRSQILKMIRKGNIQVNGIKIHKSILIESQKDFVLINDQPLKISKYHYYLFNKPAGYLSANSDKNDLTIFDLINLKPTQYFCVGRLDKDSEGLMIITDDGGWANWVLKPKNHIPKTYYVEVDKEFNDTIKRHSGDIKIQGYIVNKYKFKFITKNTCELTIYEGKYHQVKQMLNYFGYTVTYLKRISFGSVTLPDDLAKGQIREVDFSTISSFKKS</sequence>
<protein>
    <recommendedName>
        <fullName evidence="5">Pseudouridine synthase</fullName>
        <ecNumber evidence="5">5.4.99.-</ecNumber>
    </recommendedName>
</protein>
<dbReference type="PROSITE" id="PS01149">
    <property type="entry name" value="PSI_RSU"/>
    <property type="match status" value="1"/>
</dbReference>
<proteinExistence type="inferred from homology"/>
<dbReference type="InterPro" id="IPR002942">
    <property type="entry name" value="S4_RNA-bd"/>
</dbReference>
<dbReference type="GO" id="GO:0003723">
    <property type="term" value="F:RNA binding"/>
    <property type="evidence" value="ECO:0007669"/>
    <property type="project" value="UniProtKB-KW"/>
</dbReference>
<keyword evidence="8" id="KW-1185">Reference proteome</keyword>
<dbReference type="EC" id="5.4.99.-" evidence="5"/>
<dbReference type="SUPFAM" id="SSF55120">
    <property type="entry name" value="Pseudouridine synthase"/>
    <property type="match status" value="1"/>
</dbReference>
<organism evidence="7 8">
    <name type="scientific">Mycoplasmopsis phocirhinis</name>
    <dbReference type="NCBI Taxonomy" id="142650"/>
    <lineage>
        <taxon>Bacteria</taxon>
        <taxon>Bacillati</taxon>
        <taxon>Mycoplasmatota</taxon>
        <taxon>Mycoplasmoidales</taxon>
        <taxon>Metamycoplasmataceae</taxon>
        <taxon>Mycoplasmopsis</taxon>
    </lineage>
</organism>
<dbReference type="InterPro" id="IPR000748">
    <property type="entry name" value="PsdUridine_synth_RsuA/RluB/E/F"/>
</dbReference>
<dbReference type="SMART" id="SM00363">
    <property type="entry name" value="S4"/>
    <property type="match status" value="1"/>
</dbReference>
<dbReference type="InterPro" id="IPR036986">
    <property type="entry name" value="S4_RNA-bd_sf"/>
</dbReference>
<dbReference type="InterPro" id="IPR006145">
    <property type="entry name" value="PsdUridine_synth_RsuA/RluA"/>
</dbReference>
<feature type="domain" description="RNA-binding S4" evidence="6">
    <location>
        <begin position="4"/>
        <end position="63"/>
    </location>
</feature>
<keyword evidence="2 4" id="KW-0694">RNA-binding</keyword>
<name>A0A4P6MT00_9BACT</name>